<keyword evidence="3" id="KW-1185">Reference proteome</keyword>
<name>A0ABY1UMJ3_9APIC</name>
<feature type="compositionally biased region" description="Low complexity" evidence="1">
    <location>
        <begin position="136"/>
        <end position="154"/>
    </location>
</feature>
<organism evidence="2 3">
    <name type="scientific">Plasmodium gaboni</name>
    <dbReference type="NCBI Taxonomy" id="647221"/>
    <lineage>
        <taxon>Eukaryota</taxon>
        <taxon>Sar</taxon>
        <taxon>Alveolata</taxon>
        <taxon>Apicomplexa</taxon>
        <taxon>Aconoidasida</taxon>
        <taxon>Haemosporida</taxon>
        <taxon>Plasmodiidae</taxon>
        <taxon>Plasmodium</taxon>
        <taxon>Plasmodium (Laverania)</taxon>
    </lineage>
</organism>
<reference evidence="2" key="1">
    <citation type="submission" date="2016-09" db="EMBL/GenBank/DDBJ databases">
        <authorList>
            <consortium name="Pathogen Informatics"/>
            <person name="Sun Q."/>
            <person name="Inoue M."/>
        </authorList>
    </citation>
    <scope>NUCLEOTIDE SEQUENCE</scope>
</reference>
<feature type="compositionally biased region" description="Basic and acidic residues" evidence="1">
    <location>
        <begin position="324"/>
        <end position="352"/>
    </location>
</feature>
<feature type="compositionally biased region" description="Basic and acidic residues" evidence="1">
    <location>
        <begin position="155"/>
        <end position="200"/>
    </location>
</feature>
<evidence type="ECO:0000256" key="1">
    <source>
        <dbReference type="SAM" id="MobiDB-lite"/>
    </source>
</evidence>
<accession>A0ABY1UMJ3</accession>
<sequence length="773" mass="91481">MPMSPLNASIILTNSNNYKNADDVFEYFSHKINDVNISSSDTHIHEELLGGILYIGIILRRAQKLSSNHKNILNWIEYYKNCHINVDLVHVNENKNEVSTLDNKFNLMQENFFHKDIKTIHRKIIGKKKIKYTEQNGHINNGDGNNINDDGNNINDDHNNKNDDDNNNKNDDDNNNKNDDHNNNKNDDDNNNKNDDDNNKGDYVFFNMDRNDQHPNHQLEKLFFEKDSSYLVHAIMYVIELPLSVSQKYLHKKLNIKVQLVESKQTEKTKNLNNIIDKKVLSELKNIMHAPSSILNNIPWSSTFTSNMLYEKKRRAKKIKKHNDKMMNKESDSDHNKNENGENQNEHDDKNYDNIYSDDNNYDDEDDYYDDMYSDDNNDNNIHYNDEDDNYDSNIYNDFFSNTYDDERNHKENEKKFPLNVNPYNIYKSLNKYDDYMFKKNIKKNTKCITLNKQIIVIKPLNIQCKIIDNYLFIQIENITKHNLIHIHELFSRSISMNSNIFPLNLYPEDMYSIYYPIVNFVQILSLKNVKNKQKKKEQEKKKKIKQIKEQNDITNVLSKKKYSLQSEIQNTDNDYNENTNDNIKVHNETIYNNVVENFKNDIYSYNNNYHDDNNNNEYTTFSFNNDKTIISLSIKWCIDNTSNNFIWSQYCMEVEVPTQNIFNLEISFVKEINYSSILIAIFSFFNNHHEDIHLIIEIQDDNNLLNNHMQHSLISFNSSIDVGIIHPQQRKSVRVKMLAIMLGLHNVPYVKIKDKLTNKYYFVDLGTILVTE</sequence>
<feature type="region of interest" description="Disordered" evidence="1">
    <location>
        <begin position="136"/>
        <end position="204"/>
    </location>
</feature>
<gene>
    <name evidence="2" type="ORF">PGABG01_0602900</name>
</gene>
<dbReference type="EMBL" id="LT969429">
    <property type="protein sequence ID" value="SOV12167.1"/>
    <property type="molecule type" value="Genomic_DNA"/>
</dbReference>
<protein>
    <submittedName>
        <fullName evidence="2">Uncharacterized protein</fullName>
    </submittedName>
</protein>
<dbReference type="Proteomes" id="UP000831156">
    <property type="component" value="Chromosome 6"/>
</dbReference>
<proteinExistence type="predicted"/>
<feature type="region of interest" description="Disordered" evidence="1">
    <location>
        <begin position="315"/>
        <end position="360"/>
    </location>
</feature>
<evidence type="ECO:0000313" key="2">
    <source>
        <dbReference type="EMBL" id="SOV12167.1"/>
    </source>
</evidence>
<evidence type="ECO:0000313" key="3">
    <source>
        <dbReference type="Proteomes" id="UP000831156"/>
    </source>
</evidence>